<keyword evidence="3" id="KW-1185">Reference proteome</keyword>
<name>A0A369TAD5_9PROT</name>
<dbReference type="Pfam" id="PF17892">
    <property type="entry name" value="Cadherin_5"/>
    <property type="match status" value="4"/>
</dbReference>
<dbReference type="Pfam" id="PF07081">
    <property type="entry name" value="DUF1349"/>
    <property type="match status" value="2"/>
</dbReference>
<organism evidence="2 3">
    <name type="scientific">Ferruginivarius sediminum</name>
    <dbReference type="NCBI Taxonomy" id="2661937"/>
    <lineage>
        <taxon>Bacteria</taxon>
        <taxon>Pseudomonadati</taxon>
        <taxon>Pseudomonadota</taxon>
        <taxon>Alphaproteobacteria</taxon>
        <taxon>Rhodospirillales</taxon>
        <taxon>Rhodospirillaceae</taxon>
        <taxon>Ferruginivarius</taxon>
    </lineage>
</organism>
<dbReference type="InterPro" id="IPR013320">
    <property type="entry name" value="ConA-like_dom_sf"/>
</dbReference>
<dbReference type="Proteomes" id="UP000253941">
    <property type="component" value="Unassembled WGS sequence"/>
</dbReference>
<feature type="domain" description="Cadherin-like" evidence="1">
    <location>
        <begin position="705"/>
        <end position="796"/>
    </location>
</feature>
<reference evidence="2 3" key="1">
    <citation type="submission" date="2018-07" db="EMBL/GenBank/DDBJ databases">
        <title>Venubactetium sediminum gen. nov., sp. nov., isolated from a marine solar saltern.</title>
        <authorList>
            <person name="Wang S."/>
        </authorList>
    </citation>
    <scope>NUCLEOTIDE SEQUENCE [LARGE SCALE GENOMIC DNA]</scope>
    <source>
        <strain evidence="2 3">WD2A32</strain>
    </source>
</reference>
<dbReference type="SUPFAM" id="SSF49899">
    <property type="entry name" value="Concanavalin A-like lectins/glucanases"/>
    <property type="match status" value="2"/>
</dbReference>
<sequence length="1342" mass="140734">MADSTNTAPVSRDDSINVAAGSVILIDIGTDLLGNDGDADGDTLTLASFTQPAHGTLVDNGDGTLTYTPDEGYTGPDSFTYTASDGTESDTATVDLTVADGSTVVSDDFSQASLGNIWTVEGPAGTVGTAQENGEGYLALSVPDDGNAYDAWNTNTSLRAMQDAPDEDFQVTAHFLSTPVERYEIQGILVEQDADNWIRFDTHTDGTRHYVYAAVTVDGNTSQVLRQKISEGDAAFLRVTRSGDTWTLQHSADGEAWSTAGSFTHALQVSSVGPFAGASPEAGGYTAKLDYFEVSSDPIADEDGSVPIPPEAGDDAFGVVVDTPLSLSVAEDLLANDSDANGDPLSLVGFTQPSNGTLVDNGDGTLTYTPATGYEGADSFTYTISDGGDTATATVSLTVSAGNTAPVAQDDSTQTVLETPLVINVASLLANDSDVDGDTLSLAGFTQPANGTLVDNGDGTLTYTPAAGYVGEDSFTYTISDGFETASASVSVTVAEGPEIVSDDFGDAALDGMWVVAGPAGTVEELAESGEGYLALSVPEGGPYDAWNTNTALRAMQDAPDGDFQVTAKYLSTPTARFEIQGILVEQDADNWLRFDTYHDGNKQYVFAASTVNGSTSFELSTKVPAGGAAYLRVARVGDEWTLEYSADGSAWSTAGSFTHALQVSSVGPFAGASEVAGGYTAKLDYFEVSSDPIADEDGAVPIPPEAGDDAFGVVVDTPLSLSVAEDLLANDSDANGDPLSLVGFTQPSNGTLVDNGDGTLTYTPATGYEGADSFTYTISDGNGGSDTATVALYVNTSGNFPPVATDDTARARIGAPLVIAVADLLANDTDAEGATLSLTGFTQPAHGTLVDNGDGTLTYTPEDGYIGLDGFSYTITDGFSTDTADVELVVEPVIDVWYGETQSFGQIGEPQTWVNILGNVDTTDLVDLSYSLNGGEERPLSVGPDTRRLQDLGDFNVDLAYDELDGTATDDIVTIKATLGNGQVFTRDITIDYEAGNRWPTNYSIDWATVQDINSVAQVVDGLWSVSDLGVRPSQPGYDRLVAIGDQFWDNYEANLNVTINAFGSDPAGRDGGGFALGFLWGGHTDSPIKNWQPKAGWEPVSDAFFVDNNADGAGFWSVPNGDGADRSNVVLTEGETYNITLRVEQVNVIDRMYSFKFWKDGDLEPSDWTVQGVETFDEPRTGSFLLNAHYYDVTFGDVSFAEIEGDDTVPGTSGDDLLVAVDTSTSNPGQGEIDVLRGFEGSDTFVLGEAGQVYYDDRVDGTAGMDDYALIWDFETGIDTIRLAGAADDYALADAPADKPAGTAIYRVAANSEDELVGITNGVTGLSLTSDDFLFDPLMA</sequence>
<accession>A0A369TAD5</accession>
<feature type="domain" description="Cadherin-like" evidence="1">
    <location>
        <begin position="800"/>
        <end position="891"/>
    </location>
</feature>
<evidence type="ECO:0000259" key="1">
    <source>
        <dbReference type="Pfam" id="PF17892"/>
    </source>
</evidence>
<protein>
    <submittedName>
        <fullName evidence="2">Tandem-95 repeat protein</fullName>
    </submittedName>
</protein>
<proteinExistence type="predicted"/>
<comment type="caution">
    <text evidence="2">The sequence shown here is derived from an EMBL/GenBank/DDBJ whole genome shotgun (WGS) entry which is preliminary data.</text>
</comment>
<dbReference type="NCBIfam" id="NF012211">
    <property type="entry name" value="tand_rpt_95"/>
    <property type="match status" value="5"/>
</dbReference>
<evidence type="ECO:0000313" key="3">
    <source>
        <dbReference type="Proteomes" id="UP000253941"/>
    </source>
</evidence>
<dbReference type="InterPro" id="IPR041690">
    <property type="entry name" value="Cadherin_5"/>
</dbReference>
<dbReference type="Pfam" id="PF17963">
    <property type="entry name" value="Big_9"/>
    <property type="match status" value="1"/>
</dbReference>
<dbReference type="Gene3D" id="2.60.120.200">
    <property type="match status" value="2"/>
</dbReference>
<dbReference type="InterPro" id="IPR009784">
    <property type="entry name" value="DUF1349"/>
</dbReference>
<feature type="domain" description="Cadherin-like" evidence="1">
    <location>
        <begin position="403"/>
        <end position="494"/>
    </location>
</feature>
<evidence type="ECO:0000313" key="2">
    <source>
        <dbReference type="EMBL" id="RDD62273.1"/>
    </source>
</evidence>
<gene>
    <name evidence="2" type="ORF">DRB17_08560</name>
</gene>
<dbReference type="Gene3D" id="2.60.40.3440">
    <property type="match status" value="5"/>
</dbReference>
<dbReference type="RefSeq" id="WP_114581786.1">
    <property type="nucleotide sequence ID" value="NZ_QPMH01000006.1"/>
</dbReference>
<feature type="domain" description="Cadherin-like" evidence="1">
    <location>
        <begin position="310"/>
        <end position="399"/>
    </location>
</feature>
<dbReference type="EMBL" id="QPMH01000006">
    <property type="protein sequence ID" value="RDD62273.1"/>
    <property type="molecule type" value="Genomic_DNA"/>
</dbReference>